<evidence type="ECO:0000313" key="3">
    <source>
        <dbReference type="Proteomes" id="UP000233517"/>
    </source>
</evidence>
<evidence type="ECO:0000256" key="1">
    <source>
        <dbReference type="SAM" id="Coils"/>
    </source>
</evidence>
<protein>
    <submittedName>
        <fullName evidence="2">Uncharacterized protein</fullName>
    </submittedName>
</protein>
<comment type="caution">
    <text evidence="2">The sequence shown here is derived from an EMBL/GenBank/DDBJ whole genome shotgun (WGS) entry which is preliminary data.</text>
</comment>
<keyword evidence="1" id="KW-0175">Coiled coil</keyword>
<reference evidence="2 3" key="1">
    <citation type="journal article" date="2017" name="ISME J.">
        <title>Potential for microbial H2 and metal transformations associated with novel bacteria and archaea in deep terrestrial subsurface sediments.</title>
        <authorList>
            <person name="Hernsdorf A.W."/>
            <person name="Amano Y."/>
            <person name="Miyakawa K."/>
            <person name="Ise K."/>
            <person name="Suzuki Y."/>
            <person name="Anantharaman K."/>
            <person name="Probst A."/>
            <person name="Burstein D."/>
            <person name="Thomas B.C."/>
            <person name="Banfield J.F."/>
        </authorList>
    </citation>
    <scope>NUCLEOTIDE SEQUENCE [LARGE SCALE GENOMIC DNA]</scope>
    <source>
        <strain evidence="2">HGW-Falkowbacteria-1</strain>
    </source>
</reference>
<dbReference type="Proteomes" id="UP000233517">
    <property type="component" value="Unassembled WGS sequence"/>
</dbReference>
<feature type="coiled-coil region" evidence="1">
    <location>
        <begin position="39"/>
        <end position="80"/>
    </location>
</feature>
<accession>A0A2N2E9F5</accession>
<dbReference type="EMBL" id="PHAI01000002">
    <property type="protein sequence ID" value="PKM91306.1"/>
    <property type="molecule type" value="Genomic_DNA"/>
</dbReference>
<gene>
    <name evidence="2" type="ORF">CVU82_01765</name>
</gene>
<organism evidence="2 3">
    <name type="scientific">Candidatus Falkowbacteria bacterium HGW-Falkowbacteria-1</name>
    <dbReference type="NCBI Taxonomy" id="2013768"/>
    <lineage>
        <taxon>Bacteria</taxon>
        <taxon>Candidatus Falkowiibacteriota</taxon>
    </lineage>
</organism>
<sequence length="116" mass="13768">MKEVQEIFNTIQARQKEQKTIRGMYRDVLANSQEYQSILEELEVLKTKKRKTLEALKMDLRSEMDELDKIKSDIDSEKELLSHATLSKLIKGEQLEIVDENNNKYEPIFSVRFKKF</sequence>
<proteinExistence type="predicted"/>
<evidence type="ECO:0000313" key="2">
    <source>
        <dbReference type="EMBL" id="PKM91306.1"/>
    </source>
</evidence>
<name>A0A2N2E9F5_9BACT</name>
<dbReference type="AlphaFoldDB" id="A0A2N2E9F5"/>